<dbReference type="PROSITE" id="PS50088">
    <property type="entry name" value="ANK_REPEAT"/>
    <property type="match status" value="4"/>
</dbReference>
<dbReference type="AlphaFoldDB" id="N6X3A1"/>
<dbReference type="RefSeq" id="WP_004579844.1">
    <property type="nucleotide sequence ID" value="NZ_AP028878.1"/>
</dbReference>
<sequence length="224" mass="22721">MLLRAATCLLVFSVLSACVSPPKSANIDTVRSQAQSTPLLDAAAAGNMDQVQALVEADAPINTVAGQGTPLVVAAARGHDRVAWYLLSEGADPNLAAPDGRTPLIAASAEGSQRLVKLLLSAGARVNISGAGGETPVSAAAEAGNLSVVKTLLAAGGNVNIAPGGESLLMRVVRNGDLLMAEVLIAAGADTNFRAQDGTTALSIAREKRHRDIEMLLVQAGAGR</sequence>
<proteinExistence type="predicted"/>
<organism evidence="5 6">
    <name type="scientific">Marinobacter nanhaiticus D15-8W</name>
    <dbReference type="NCBI Taxonomy" id="626887"/>
    <lineage>
        <taxon>Bacteria</taxon>
        <taxon>Pseudomonadati</taxon>
        <taxon>Pseudomonadota</taxon>
        <taxon>Gammaproteobacteria</taxon>
        <taxon>Pseudomonadales</taxon>
        <taxon>Marinobacteraceae</taxon>
        <taxon>Marinobacter</taxon>
    </lineage>
</organism>
<feature type="chain" id="PRO_5004127442" evidence="4">
    <location>
        <begin position="26"/>
        <end position="224"/>
    </location>
</feature>
<feature type="repeat" description="ANK" evidence="3">
    <location>
        <begin position="99"/>
        <end position="131"/>
    </location>
</feature>
<dbReference type="PANTHER" id="PTHR24180">
    <property type="entry name" value="CYCLIN-DEPENDENT KINASE INHIBITOR 2C-RELATED"/>
    <property type="match status" value="1"/>
</dbReference>
<dbReference type="PRINTS" id="PR01415">
    <property type="entry name" value="ANKYRIN"/>
</dbReference>
<protein>
    <submittedName>
        <fullName evidence="5">Ankyrin repeat domain-containing protein</fullName>
    </submittedName>
</protein>
<dbReference type="SUPFAM" id="SSF48403">
    <property type="entry name" value="Ankyrin repeat"/>
    <property type="match status" value="1"/>
</dbReference>
<dbReference type="InterPro" id="IPR051637">
    <property type="entry name" value="Ank_repeat_dom-contain_49"/>
</dbReference>
<keyword evidence="4" id="KW-0732">Signal</keyword>
<dbReference type="InterPro" id="IPR002110">
    <property type="entry name" value="Ankyrin_rpt"/>
</dbReference>
<name>N6X3A1_9GAMM</name>
<comment type="caution">
    <text evidence="5">The sequence shown here is derived from an EMBL/GenBank/DDBJ whole genome shotgun (WGS) entry which is preliminary data.</text>
</comment>
<gene>
    <name evidence="5" type="ORF">J057_09356</name>
</gene>
<dbReference type="Gene3D" id="1.25.40.20">
    <property type="entry name" value="Ankyrin repeat-containing domain"/>
    <property type="match status" value="2"/>
</dbReference>
<dbReference type="SMART" id="SM00248">
    <property type="entry name" value="ANK"/>
    <property type="match status" value="5"/>
</dbReference>
<evidence type="ECO:0000313" key="5">
    <source>
        <dbReference type="EMBL" id="ENO15548.1"/>
    </source>
</evidence>
<dbReference type="HOGENOM" id="CLU_000134_18_0_6"/>
<dbReference type="PROSITE" id="PS50297">
    <property type="entry name" value="ANK_REP_REGION"/>
    <property type="match status" value="3"/>
</dbReference>
<dbReference type="PANTHER" id="PTHR24180:SF45">
    <property type="entry name" value="POLY [ADP-RIBOSE] POLYMERASE TANKYRASE"/>
    <property type="match status" value="1"/>
</dbReference>
<reference evidence="5 6" key="1">
    <citation type="journal article" date="2013" name="Genome Announc.">
        <title>Genome Sequence of the Polycyclic Aromatic Hydrocarbon-Degrading Bacterium Strain Marinobacter nanhaiticus D15-8WT.</title>
        <authorList>
            <person name="Cui Z."/>
            <person name="Gao W."/>
            <person name="Li Q."/>
            <person name="Xu G."/>
            <person name="Zheng L."/>
        </authorList>
    </citation>
    <scope>NUCLEOTIDE SEQUENCE [LARGE SCALE GENOMIC DNA]</scope>
    <source>
        <strain evidence="5 6">D15-8W</strain>
    </source>
</reference>
<evidence type="ECO:0000256" key="1">
    <source>
        <dbReference type="ARBA" id="ARBA00022737"/>
    </source>
</evidence>
<dbReference type="PATRIC" id="fig|626887.3.peg.1875"/>
<evidence type="ECO:0000313" key="6">
    <source>
        <dbReference type="Proteomes" id="UP000013165"/>
    </source>
</evidence>
<feature type="repeat" description="ANK" evidence="3">
    <location>
        <begin position="164"/>
        <end position="196"/>
    </location>
</feature>
<evidence type="ECO:0000256" key="4">
    <source>
        <dbReference type="SAM" id="SignalP"/>
    </source>
</evidence>
<evidence type="ECO:0000256" key="2">
    <source>
        <dbReference type="ARBA" id="ARBA00023043"/>
    </source>
</evidence>
<keyword evidence="2 3" id="KW-0040">ANK repeat</keyword>
<dbReference type="Pfam" id="PF12796">
    <property type="entry name" value="Ank_2"/>
    <property type="match status" value="1"/>
</dbReference>
<dbReference type="STRING" id="626887.J057_09356"/>
<dbReference type="EMBL" id="APLQ01000011">
    <property type="protein sequence ID" value="ENO15548.1"/>
    <property type="molecule type" value="Genomic_DNA"/>
</dbReference>
<dbReference type="eggNOG" id="COG0666">
    <property type="taxonomic scope" value="Bacteria"/>
</dbReference>
<evidence type="ECO:0000256" key="3">
    <source>
        <dbReference type="PROSITE-ProRule" id="PRU00023"/>
    </source>
</evidence>
<keyword evidence="6" id="KW-1185">Reference proteome</keyword>
<dbReference type="InterPro" id="IPR036770">
    <property type="entry name" value="Ankyrin_rpt-contain_sf"/>
</dbReference>
<dbReference type="Proteomes" id="UP000013165">
    <property type="component" value="Unassembled WGS sequence"/>
</dbReference>
<dbReference type="PROSITE" id="PS51257">
    <property type="entry name" value="PROKAR_LIPOPROTEIN"/>
    <property type="match status" value="1"/>
</dbReference>
<keyword evidence="1" id="KW-0677">Repeat</keyword>
<feature type="signal peptide" evidence="4">
    <location>
        <begin position="1"/>
        <end position="25"/>
    </location>
</feature>
<accession>N6X3A1</accession>
<feature type="repeat" description="ANK" evidence="3">
    <location>
        <begin position="66"/>
        <end position="98"/>
    </location>
</feature>
<dbReference type="OrthoDB" id="307920at2"/>
<feature type="repeat" description="ANK" evidence="3">
    <location>
        <begin position="132"/>
        <end position="164"/>
    </location>
</feature>